<dbReference type="EMBL" id="OU895880">
    <property type="protein sequence ID" value="CAG9810239.1"/>
    <property type="molecule type" value="Genomic_DNA"/>
</dbReference>
<keyword evidence="1" id="KW-0732">Signal</keyword>
<sequence length="237" mass="27515">MKIYFIVALIALGFISTSAFDDRKLTFDEWFSDVSAKYQGIPSDHPFSRQINTIQRKRYCMNNAVVYWRIKSKKLNYPEAMILIYGSAISCLEDKDKLDTLKQMIKSLVDFYSTTIQKEHIECFKMELQKIDPNSYLLKRDPFNTASMTLDSDTCKKIVDTEGLDDHILKFQNQFGSLLTLSCENDIKNEIKKILLNIVILSDPNIYEHIKKYGIRTTTESMQKKLNAAFDCVKNKI</sequence>
<accession>A0A9N9WZR7</accession>
<feature type="chain" id="PRO_5040208718" evidence="1">
    <location>
        <begin position="20"/>
        <end position="237"/>
    </location>
</feature>
<protein>
    <submittedName>
        <fullName evidence="2">Uncharacterized protein</fullName>
    </submittedName>
</protein>
<reference evidence="2" key="2">
    <citation type="submission" date="2022-10" db="EMBL/GenBank/DDBJ databases">
        <authorList>
            <consortium name="ENA_rothamsted_submissions"/>
            <consortium name="culmorum"/>
            <person name="King R."/>
        </authorList>
    </citation>
    <scope>NUCLEOTIDE SEQUENCE</scope>
</reference>
<evidence type="ECO:0000256" key="1">
    <source>
        <dbReference type="SAM" id="SignalP"/>
    </source>
</evidence>
<organism evidence="2 3">
    <name type="scientific">Chironomus riparius</name>
    <dbReference type="NCBI Taxonomy" id="315576"/>
    <lineage>
        <taxon>Eukaryota</taxon>
        <taxon>Metazoa</taxon>
        <taxon>Ecdysozoa</taxon>
        <taxon>Arthropoda</taxon>
        <taxon>Hexapoda</taxon>
        <taxon>Insecta</taxon>
        <taxon>Pterygota</taxon>
        <taxon>Neoptera</taxon>
        <taxon>Endopterygota</taxon>
        <taxon>Diptera</taxon>
        <taxon>Nematocera</taxon>
        <taxon>Chironomoidea</taxon>
        <taxon>Chironomidae</taxon>
        <taxon>Chironominae</taxon>
        <taxon>Chironomus</taxon>
    </lineage>
</organism>
<dbReference type="AlphaFoldDB" id="A0A9N9WZR7"/>
<evidence type="ECO:0000313" key="2">
    <source>
        <dbReference type="EMBL" id="CAG9810239.1"/>
    </source>
</evidence>
<feature type="signal peptide" evidence="1">
    <location>
        <begin position="1"/>
        <end position="19"/>
    </location>
</feature>
<evidence type="ECO:0000313" key="3">
    <source>
        <dbReference type="Proteomes" id="UP001153620"/>
    </source>
</evidence>
<dbReference type="Proteomes" id="UP001153620">
    <property type="component" value="Chromosome 4"/>
</dbReference>
<gene>
    <name evidence="2" type="ORF">CHIRRI_LOCUS13056</name>
</gene>
<keyword evidence="3" id="KW-1185">Reference proteome</keyword>
<proteinExistence type="predicted"/>
<reference evidence="2" key="1">
    <citation type="submission" date="2022-01" db="EMBL/GenBank/DDBJ databases">
        <authorList>
            <person name="King R."/>
        </authorList>
    </citation>
    <scope>NUCLEOTIDE SEQUENCE</scope>
</reference>
<name>A0A9N9WZR7_9DIPT</name>